<dbReference type="Proteomes" id="UP000000763">
    <property type="component" value="Chromosome 6"/>
</dbReference>
<reference evidence="4" key="2">
    <citation type="journal article" date="2008" name="Nucleic Acids Res.">
        <title>The rice annotation project database (RAP-DB): 2008 update.</title>
        <authorList>
            <consortium name="The rice annotation project (RAP)"/>
        </authorList>
    </citation>
    <scope>GENOME REANNOTATION</scope>
    <source>
        <strain evidence="4">cv. Nipponbare</strain>
    </source>
</reference>
<dbReference type="EMBL" id="AP003509">
    <property type="protein sequence ID" value="BAD37276.1"/>
    <property type="molecule type" value="Genomic_DNA"/>
</dbReference>
<feature type="compositionally biased region" description="Basic and acidic residues" evidence="1">
    <location>
        <begin position="238"/>
        <end position="249"/>
    </location>
</feature>
<evidence type="ECO:0000313" key="3">
    <source>
        <dbReference type="EMBL" id="BAD37276.1"/>
    </source>
</evidence>
<name>Q67X43_ORYSJ</name>
<keyword evidence="2" id="KW-1133">Transmembrane helix</keyword>
<keyword evidence="2" id="KW-0812">Transmembrane</keyword>
<evidence type="ECO:0000256" key="2">
    <source>
        <dbReference type="SAM" id="Phobius"/>
    </source>
</evidence>
<protein>
    <submittedName>
        <fullName evidence="3">Uncharacterized protein</fullName>
    </submittedName>
</protein>
<evidence type="ECO:0000256" key="1">
    <source>
        <dbReference type="SAM" id="MobiDB-lite"/>
    </source>
</evidence>
<accession>Q67X43</accession>
<proteinExistence type="predicted"/>
<feature type="region of interest" description="Disordered" evidence="1">
    <location>
        <begin position="223"/>
        <end position="249"/>
    </location>
</feature>
<evidence type="ECO:0000313" key="4">
    <source>
        <dbReference type="Proteomes" id="UP000000763"/>
    </source>
</evidence>
<dbReference type="AlphaFoldDB" id="Q67X43"/>
<keyword evidence="2" id="KW-0472">Membrane</keyword>
<reference evidence="4" key="1">
    <citation type="journal article" date="2005" name="Nature">
        <title>The map-based sequence of the rice genome.</title>
        <authorList>
            <consortium name="International rice genome sequencing project (IRGSP)"/>
            <person name="Matsumoto T."/>
            <person name="Wu J."/>
            <person name="Kanamori H."/>
            <person name="Katayose Y."/>
            <person name="Fujisawa M."/>
            <person name="Namiki N."/>
            <person name="Mizuno H."/>
            <person name="Yamamoto K."/>
            <person name="Antonio B.A."/>
            <person name="Baba T."/>
            <person name="Sakata K."/>
            <person name="Nagamura Y."/>
            <person name="Aoki H."/>
            <person name="Arikawa K."/>
            <person name="Arita K."/>
            <person name="Bito T."/>
            <person name="Chiden Y."/>
            <person name="Fujitsuka N."/>
            <person name="Fukunaka R."/>
            <person name="Hamada M."/>
            <person name="Harada C."/>
            <person name="Hayashi A."/>
            <person name="Hijishita S."/>
            <person name="Honda M."/>
            <person name="Hosokawa S."/>
            <person name="Ichikawa Y."/>
            <person name="Idonuma A."/>
            <person name="Iijima M."/>
            <person name="Ikeda M."/>
            <person name="Ikeno M."/>
            <person name="Ito K."/>
            <person name="Ito S."/>
            <person name="Ito T."/>
            <person name="Ito Y."/>
            <person name="Ito Y."/>
            <person name="Iwabuchi A."/>
            <person name="Kamiya K."/>
            <person name="Karasawa W."/>
            <person name="Kurita K."/>
            <person name="Katagiri S."/>
            <person name="Kikuta A."/>
            <person name="Kobayashi H."/>
            <person name="Kobayashi N."/>
            <person name="Machita K."/>
            <person name="Maehara T."/>
            <person name="Masukawa M."/>
            <person name="Mizubayashi T."/>
            <person name="Mukai Y."/>
            <person name="Nagasaki H."/>
            <person name="Nagata Y."/>
            <person name="Naito S."/>
            <person name="Nakashima M."/>
            <person name="Nakama Y."/>
            <person name="Nakamichi Y."/>
            <person name="Nakamura M."/>
            <person name="Meguro A."/>
            <person name="Negishi M."/>
            <person name="Ohta I."/>
            <person name="Ohta T."/>
            <person name="Okamoto M."/>
            <person name="Ono N."/>
            <person name="Saji S."/>
            <person name="Sakaguchi M."/>
            <person name="Sakai K."/>
            <person name="Shibata M."/>
            <person name="Shimokawa T."/>
            <person name="Song J."/>
            <person name="Takazaki Y."/>
            <person name="Terasawa K."/>
            <person name="Tsugane M."/>
            <person name="Tsuji K."/>
            <person name="Ueda S."/>
            <person name="Waki K."/>
            <person name="Yamagata H."/>
            <person name="Yamamoto M."/>
            <person name="Yamamoto S."/>
            <person name="Yamane H."/>
            <person name="Yoshiki S."/>
            <person name="Yoshihara R."/>
            <person name="Yukawa K."/>
            <person name="Zhong H."/>
            <person name="Yano M."/>
            <person name="Yuan Q."/>
            <person name="Ouyang S."/>
            <person name="Liu J."/>
            <person name="Jones K.M."/>
            <person name="Gansberger K."/>
            <person name="Moffat K."/>
            <person name="Hill J."/>
            <person name="Bera J."/>
            <person name="Fadrosh D."/>
            <person name="Jin S."/>
            <person name="Johri S."/>
            <person name="Kim M."/>
            <person name="Overton L."/>
            <person name="Reardon M."/>
            <person name="Tsitrin T."/>
            <person name="Vuong H."/>
            <person name="Weaver B."/>
            <person name="Ciecko A."/>
            <person name="Tallon L."/>
            <person name="Jackson J."/>
            <person name="Pai G."/>
            <person name="Aken S.V."/>
            <person name="Utterback T."/>
            <person name="Reidmuller S."/>
            <person name="Feldblyum T."/>
            <person name="Hsiao J."/>
            <person name="Zismann V."/>
            <person name="Iobst S."/>
            <person name="de Vazeille A.R."/>
            <person name="Buell C.R."/>
            <person name="Ying K."/>
            <person name="Li Y."/>
            <person name="Lu T."/>
            <person name="Huang Y."/>
            <person name="Zhao Q."/>
            <person name="Feng Q."/>
            <person name="Zhang L."/>
            <person name="Zhu J."/>
            <person name="Weng Q."/>
            <person name="Mu J."/>
            <person name="Lu Y."/>
            <person name="Fan D."/>
            <person name="Liu Y."/>
            <person name="Guan J."/>
            <person name="Zhang Y."/>
            <person name="Yu S."/>
            <person name="Liu X."/>
            <person name="Zhang Y."/>
            <person name="Hong G."/>
            <person name="Han B."/>
            <person name="Choisne N."/>
            <person name="Demange N."/>
            <person name="Orjeda G."/>
            <person name="Samain S."/>
            <person name="Cattolico L."/>
            <person name="Pelletier E."/>
            <person name="Couloux A."/>
            <person name="Segurens B."/>
            <person name="Wincker P."/>
            <person name="D'Hont A."/>
            <person name="Scarpelli C."/>
            <person name="Weissenbach J."/>
            <person name="Salanoubat M."/>
            <person name="Quetier F."/>
            <person name="Yu Y."/>
            <person name="Kim H.R."/>
            <person name="Rambo T."/>
            <person name="Currie J."/>
            <person name="Collura K."/>
            <person name="Luo M."/>
            <person name="Yang T."/>
            <person name="Ammiraju J.S.S."/>
            <person name="Engler F."/>
            <person name="Soderlund C."/>
            <person name="Wing R.A."/>
            <person name="Palmer L.E."/>
            <person name="de la Bastide M."/>
            <person name="Spiegel L."/>
            <person name="Nascimento L."/>
            <person name="Zutavern T."/>
            <person name="O'Shaughnessy A."/>
            <person name="Dike S."/>
            <person name="Dedhia N."/>
            <person name="Preston R."/>
            <person name="Balija V."/>
            <person name="McCombie W.R."/>
            <person name="Chow T."/>
            <person name="Chen H."/>
            <person name="Chung M."/>
            <person name="Chen C."/>
            <person name="Shaw J."/>
            <person name="Wu H."/>
            <person name="Hsiao K."/>
            <person name="Chao Y."/>
            <person name="Chu M."/>
            <person name="Cheng C."/>
            <person name="Hour A."/>
            <person name="Lee P."/>
            <person name="Lin S."/>
            <person name="Lin Y."/>
            <person name="Liou J."/>
            <person name="Liu S."/>
            <person name="Hsing Y."/>
            <person name="Raghuvanshi S."/>
            <person name="Mohanty A."/>
            <person name="Bharti A.K."/>
            <person name="Gaur A."/>
            <person name="Gupta V."/>
            <person name="Kumar D."/>
            <person name="Ravi V."/>
            <person name="Vij S."/>
            <person name="Kapur A."/>
            <person name="Khurana P."/>
            <person name="Khurana P."/>
            <person name="Khurana J.P."/>
            <person name="Tyagi A.K."/>
            <person name="Gaikwad K."/>
            <person name="Singh A."/>
            <person name="Dalal V."/>
            <person name="Srivastava S."/>
            <person name="Dixit A."/>
            <person name="Pal A.K."/>
            <person name="Ghazi I.A."/>
            <person name="Yadav M."/>
            <person name="Pandit A."/>
            <person name="Bhargava A."/>
            <person name="Sureshbabu K."/>
            <person name="Batra K."/>
            <person name="Sharma T.R."/>
            <person name="Mohapatra T."/>
            <person name="Singh N.K."/>
            <person name="Messing J."/>
            <person name="Nelson A.B."/>
            <person name="Fuks G."/>
            <person name="Kavchok S."/>
            <person name="Keizer G."/>
            <person name="Linton E."/>
            <person name="Llaca V."/>
            <person name="Song R."/>
            <person name="Tanyolac B."/>
            <person name="Young S."/>
            <person name="Ho-Il K."/>
            <person name="Hahn J.H."/>
            <person name="Sangsakoo G."/>
            <person name="Vanavichit A."/>
            <person name="de Mattos Luiz.A.T."/>
            <person name="Zimmer P.D."/>
            <person name="Malone G."/>
            <person name="Dellagostin O."/>
            <person name="de Oliveira A.C."/>
            <person name="Bevan M."/>
            <person name="Bancroft I."/>
            <person name="Minx P."/>
            <person name="Cordum H."/>
            <person name="Wilson R."/>
            <person name="Cheng Z."/>
            <person name="Jin W."/>
            <person name="Jiang J."/>
            <person name="Leong S.A."/>
            <person name="Iwama H."/>
            <person name="Gojobori T."/>
            <person name="Itoh T."/>
            <person name="Niimura Y."/>
            <person name="Fujii Y."/>
            <person name="Habara T."/>
            <person name="Sakai H."/>
            <person name="Sato Y."/>
            <person name="Wilson G."/>
            <person name="Kumar K."/>
            <person name="McCouch S."/>
            <person name="Juretic N."/>
            <person name="Hoen D."/>
            <person name="Wright S."/>
            <person name="Bruskiewich R."/>
            <person name="Bureau T."/>
            <person name="Miyao A."/>
            <person name="Hirochika H."/>
            <person name="Nishikawa T."/>
            <person name="Kadowaki K."/>
            <person name="Sugiura M."/>
            <person name="Burr B."/>
            <person name="Sasaki T."/>
        </authorList>
    </citation>
    <scope>NUCLEOTIDE SEQUENCE [LARGE SCALE GENOMIC DNA]</scope>
    <source>
        <strain evidence="4">cv. Nipponbare</strain>
    </source>
</reference>
<sequence length="249" mass="27004">MKPSLLILLTPTYKVRLNINFGDKTFNVQGACYAVSFGGKCYASLSLYLLFKLLSKDLVNAVLTAILGIAALCATLLPSTKRFLPKEWNDNAIIWAPPPPPPHRPVPVTDRRLHSPAAATASTSPSRCHLHLPPSLSLAASLCAFASPSHGLHLLCRYCRVAFSWRLRLRPRTIAVAVASAAVSASATAMTVAATSFVAIANGHCSALRCCCHRRNGAGDRTDVKEGFFPEGSPRKPTWREEERVELQT</sequence>
<gene>
    <name evidence="3" type="primary">P0525F01.28</name>
</gene>
<organism evidence="3 4">
    <name type="scientific">Oryza sativa subsp. japonica</name>
    <name type="common">Rice</name>
    <dbReference type="NCBI Taxonomy" id="39947"/>
    <lineage>
        <taxon>Eukaryota</taxon>
        <taxon>Viridiplantae</taxon>
        <taxon>Streptophyta</taxon>
        <taxon>Embryophyta</taxon>
        <taxon>Tracheophyta</taxon>
        <taxon>Spermatophyta</taxon>
        <taxon>Magnoliopsida</taxon>
        <taxon>Liliopsida</taxon>
        <taxon>Poales</taxon>
        <taxon>Poaceae</taxon>
        <taxon>BOP clade</taxon>
        <taxon>Oryzoideae</taxon>
        <taxon>Oryzeae</taxon>
        <taxon>Oryzinae</taxon>
        <taxon>Oryza</taxon>
        <taxon>Oryza sativa</taxon>
    </lineage>
</organism>
<feature type="transmembrane region" description="Helical" evidence="2">
    <location>
        <begin position="58"/>
        <end position="77"/>
    </location>
</feature>